<organism evidence="3 4">
    <name type="scientific">Amphibalanus amphitrite</name>
    <name type="common">Striped barnacle</name>
    <name type="synonym">Balanus amphitrite</name>
    <dbReference type="NCBI Taxonomy" id="1232801"/>
    <lineage>
        <taxon>Eukaryota</taxon>
        <taxon>Metazoa</taxon>
        <taxon>Ecdysozoa</taxon>
        <taxon>Arthropoda</taxon>
        <taxon>Crustacea</taxon>
        <taxon>Multicrustacea</taxon>
        <taxon>Cirripedia</taxon>
        <taxon>Thoracica</taxon>
        <taxon>Thoracicalcarea</taxon>
        <taxon>Balanomorpha</taxon>
        <taxon>Balanoidea</taxon>
        <taxon>Balanidae</taxon>
        <taxon>Amphibalaninae</taxon>
        <taxon>Amphibalanus</taxon>
    </lineage>
</organism>
<keyword evidence="4" id="KW-1185">Reference proteome</keyword>
<gene>
    <name evidence="3" type="ORF">FJT64_011979</name>
</gene>
<feature type="compositionally biased region" description="Basic and acidic residues" evidence="1">
    <location>
        <begin position="251"/>
        <end position="270"/>
    </location>
</feature>
<keyword evidence="2" id="KW-0732">Signal</keyword>
<evidence type="ECO:0000256" key="2">
    <source>
        <dbReference type="SAM" id="SignalP"/>
    </source>
</evidence>
<feature type="region of interest" description="Disordered" evidence="1">
    <location>
        <begin position="405"/>
        <end position="432"/>
    </location>
</feature>
<reference evidence="3 4" key="1">
    <citation type="submission" date="2019-07" db="EMBL/GenBank/DDBJ databases">
        <title>Draft genome assembly of a fouling barnacle, Amphibalanus amphitrite (Darwin, 1854): The first reference genome for Thecostraca.</title>
        <authorList>
            <person name="Kim W."/>
        </authorList>
    </citation>
    <scope>NUCLEOTIDE SEQUENCE [LARGE SCALE GENOMIC DNA]</scope>
    <source>
        <strain evidence="3">SNU_AA5</strain>
        <tissue evidence="3">Soma without cirri and trophi</tissue>
    </source>
</reference>
<feature type="signal peptide" evidence="2">
    <location>
        <begin position="1"/>
        <end position="19"/>
    </location>
</feature>
<dbReference type="AlphaFoldDB" id="A0A6A4V5D2"/>
<sequence length="432" mass="45572">MPGLQLVVLAAVLAAAVRGSPAILGSGAADGLPPNRPTGDILDHDPAFLATALALVGHALSEQLAAESTQAPETTPPQQTEATNAAIAGDGLSLAANLVAALGETAFPEQQPIGQGLAFTMQIEHDSPTPSLSSSPTNDHQGIQSVVHSGVTRRSAWSGNAALRPPPSHSGVGSVSCPDLGSASQPPANVQQNRRPRSEWEMTRRSSDWWSCGPRDRSGLWSANLSEGRQPPPWSAAGRRDTIHVSNPHLSRRDLRKMSDLTGGERDARCLRRLSTRSSRSPRPSVDERGRSPPAVALPAPAPAVTEAPSDAGPSGCSAGLAVVAVVELNELEPRAGPPACPCVCPRRTTHHQQRLRVAVRDHADEGPAAVQGVGLMVACERLSRCWPLAQPNQGFFRQLVEMDGQRRESPAPAEVPTEKQSARAAAKRAWY</sequence>
<feature type="region of interest" description="Disordered" evidence="1">
    <location>
        <begin position="148"/>
        <end position="316"/>
    </location>
</feature>
<protein>
    <submittedName>
        <fullName evidence="3">Uncharacterized protein</fullName>
    </submittedName>
</protein>
<feature type="compositionally biased region" description="Basic and acidic residues" evidence="1">
    <location>
        <begin position="196"/>
        <end position="207"/>
    </location>
</feature>
<dbReference type="Proteomes" id="UP000440578">
    <property type="component" value="Unassembled WGS sequence"/>
</dbReference>
<proteinExistence type="predicted"/>
<evidence type="ECO:0000313" key="3">
    <source>
        <dbReference type="EMBL" id="KAF0289806.1"/>
    </source>
</evidence>
<feature type="chain" id="PRO_5025416866" evidence="2">
    <location>
        <begin position="20"/>
        <end position="432"/>
    </location>
</feature>
<evidence type="ECO:0000256" key="1">
    <source>
        <dbReference type="SAM" id="MobiDB-lite"/>
    </source>
</evidence>
<feature type="compositionally biased region" description="Low complexity" evidence="1">
    <location>
        <begin position="293"/>
        <end position="309"/>
    </location>
</feature>
<comment type="caution">
    <text evidence="3">The sequence shown here is derived from an EMBL/GenBank/DDBJ whole genome shotgun (WGS) entry which is preliminary data.</text>
</comment>
<feature type="compositionally biased region" description="Low complexity" evidence="1">
    <location>
        <begin position="169"/>
        <end position="178"/>
    </location>
</feature>
<evidence type="ECO:0000313" key="4">
    <source>
        <dbReference type="Proteomes" id="UP000440578"/>
    </source>
</evidence>
<dbReference type="EMBL" id="VIIS01002002">
    <property type="protein sequence ID" value="KAF0289806.1"/>
    <property type="molecule type" value="Genomic_DNA"/>
</dbReference>
<name>A0A6A4V5D2_AMPAM</name>
<feature type="compositionally biased region" description="Polar residues" evidence="1">
    <location>
        <begin position="182"/>
        <end position="193"/>
    </location>
</feature>
<accession>A0A6A4V5D2</accession>